<dbReference type="Pfam" id="PF13472">
    <property type="entry name" value="Lipase_GDSL_2"/>
    <property type="match status" value="1"/>
</dbReference>
<dbReference type="Gene3D" id="2.60.120.260">
    <property type="entry name" value="Galactose-binding domain-like"/>
    <property type="match status" value="1"/>
</dbReference>
<evidence type="ECO:0000313" key="2">
    <source>
        <dbReference type="EMBL" id="QDH45700.1"/>
    </source>
</evidence>
<name>A0A513ZYB3_9CAUD</name>
<feature type="domain" description="SGNH hydrolase-type esterase" evidence="1">
    <location>
        <begin position="291"/>
        <end position="474"/>
    </location>
</feature>
<dbReference type="InterPro" id="IPR013830">
    <property type="entry name" value="SGNH_hydro"/>
</dbReference>
<sequence length="653" mass="71666">MLNLSDGDEPNSKWGLRPLFLFKWENKDMADEKIRVTELPVATEIREGGKILVTQNGVDYQVDVEKILKSDRNLAEVEASQARANLNIYSRSETDERVQLSAKAFVATDIANGLANTTVGQLFVVPQGVGAEKSFIYYKNNGSSASVVADQIGSGAVEKVQREIESVENRTEGLQSTSHSKNPFEILDQKGKAVLYIDDSGKVYLPGGLSTTDLQLSGLVLDSLKATSINMKEGFWNKEKIMLTGSSQFAYAEVDQMGRVLFGTDKTTGEKIYLGYPLKNKVGPARNDFFFIGDSITAFSNATSLNVDNNNRNEKPTHCAQSWPMWAEFISKGRLKYSGLSATGGFLVSQILATHVPVAIAAKPTFCVVLAGRNNVVFNSTYAVTTSGLASIYDALRKAGIIPVLCNMCAQTGNTASQELLRYQVNEFIRAYADKHQLPFVDMHEATTNPANGNWYDTPMMHIDWSHPTGEGAKVMGARLAEAMYPWIRNNRVRMAVNTTIPATSDNLIENPLFYNSTDAINPDGWTVAAQGVSELLTDSAIKGKAWHLKKDGNNTLSRHWKTVTVQEGKTYGFGFMAKMNVAAANHCYVVQGDDQSGSTYLAGIRRWDTVTDGYGYFYQEFTVPAGVKSVTIVISANDMTVAQMGLFNITEV</sequence>
<proteinExistence type="predicted"/>
<dbReference type="EMBL" id="MK798143">
    <property type="protein sequence ID" value="QDH45700.1"/>
    <property type="molecule type" value="Genomic_DNA"/>
</dbReference>
<dbReference type="Proteomes" id="UP000317930">
    <property type="component" value="Segment"/>
</dbReference>
<evidence type="ECO:0000259" key="1">
    <source>
        <dbReference type="Pfam" id="PF13472"/>
    </source>
</evidence>
<organism evidence="2 3">
    <name type="scientific">Pantoea phage vB_PagM_AAM37</name>
    <dbReference type="NCBI Taxonomy" id="2588093"/>
    <lineage>
        <taxon>Viruses</taxon>
        <taxon>Duplodnaviria</taxon>
        <taxon>Heunggongvirae</taxon>
        <taxon>Uroviricota</taxon>
        <taxon>Caudoviricetes</taxon>
        <taxon>Dibbivirus</taxon>
        <taxon>Dibbivirus AAM37</taxon>
    </lineage>
</organism>
<dbReference type="Gene3D" id="3.40.50.1110">
    <property type="entry name" value="SGNH hydrolase"/>
    <property type="match status" value="1"/>
</dbReference>
<protein>
    <submittedName>
        <fullName evidence="2">Tail fiber protein</fullName>
    </submittedName>
</protein>
<reference evidence="2 3" key="1">
    <citation type="submission" date="2019-04" db="EMBL/GenBank/DDBJ databases">
        <title>Complete genome sequence of Pantoea sp. infecting bacteriophage vB_PagM_AAM37.</title>
        <authorList>
            <person name="Truncaite L."/>
            <person name="Simoliuniene M."/>
            <person name="Zajanckauskaite A."/>
            <person name="Meskys R."/>
            <person name="Simoliunas E."/>
        </authorList>
    </citation>
    <scope>NUCLEOTIDE SEQUENCE [LARGE SCALE GENOMIC DNA]</scope>
    <source>
        <strain evidence="2">AAM37</strain>
    </source>
</reference>
<evidence type="ECO:0000313" key="3">
    <source>
        <dbReference type="Proteomes" id="UP000317930"/>
    </source>
</evidence>
<dbReference type="InterPro" id="IPR036514">
    <property type="entry name" value="SGNH_hydro_sf"/>
</dbReference>
<keyword evidence="3" id="KW-1185">Reference proteome</keyword>
<gene>
    <name evidence="2" type="ORF">AAM37_gp29</name>
</gene>
<dbReference type="SUPFAM" id="SSF52266">
    <property type="entry name" value="SGNH hydrolase"/>
    <property type="match status" value="1"/>
</dbReference>
<accession>A0A513ZYB3</accession>